<keyword evidence="2" id="KW-1185">Reference proteome</keyword>
<comment type="caution">
    <text evidence="1">The sequence shown here is derived from an EMBL/GenBank/DDBJ whole genome shotgun (WGS) entry which is preliminary data.</text>
</comment>
<proteinExistence type="predicted"/>
<evidence type="ECO:0000313" key="1">
    <source>
        <dbReference type="EMBL" id="MBQ0961016.1"/>
    </source>
</evidence>
<evidence type="ECO:0000313" key="2">
    <source>
        <dbReference type="Proteomes" id="UP000678374"/>
    </source>
</evidence>
<dbReference type="RefSeq" id="WP_210803691.1">
    <property type="nucleotide sequence ID" value="NZ_JAGQDE010000021.1"/>
</dbReference>
<dbReference type="AlphaFoldDB" id="A0A941BHL0"/>
<organism evidence="1 2">
    <name type="scientific">Ideonella aquatica</name>
    <dbReference type="NCBI Taxonomy" id="2824119"/>
    <lineage>
        <taxon>Bacteria</taxon>
        <taxon>Pseudomonadati</taxon>
        <taxon>Pseudomonadota</taxon>
        <taxon>Betaproteobacteria</taxon>
        <taxon>Burkholderiales</taxon>
        <taxon>Sphaerotilaceae</taxon>
        <taxon>Ideonella</taxon>
    </lineage>
</organism>
<name>A0A941BHL0_9BURK</name>
<protein>
    <submittedName>
        <fullName evidence="1">Uncharacterized protein</fullName>
    </submittedName>
</protein>
<gene>
    <name evidence="1" type="ORF">KAK06_18820</name>
</gene>
<reference evidence="1" key="1">
    <citation type="submission" date="2021-04" db="EMBL/GenBank/DDBJ databases">
        <title>The genome sequence of Ideonella sp. 4Y11.</title>
        <authorList>
            <person name="Liu Y."/>
        </authorList>
    </citation>
    <scope>NUCLEOTIDE SEQUENCE</scope>
    <source>
        <strain evidence="1">4Y11</strain>
    </source>
</reference>
<sequence length="189" mass="20410">MPAPTTTPGRPAWAQALVPTDLMLVGLDGGSPTVVLDVFELVDGVDLNSVTRCLDLLKAHPVVLHCGVPRALMVYSPATGCYAASFDGEMDEDMAHLTEAQAGLWLANLSTEHGALPDRVDHWYVIGVNGRELSGQDTAAIDTYREHADHLVEPVPPSAITGEPSHTKKYERLISRAFWALAARCQEGR</sequence>
<dbReference type="Proteomes" id="UP000678374">
    <property type="component" value="Unassembled WGS sequence"/>
</dbReference>
<accession>A0A941BHL0</accession>
<dbReference type="EMBL" id="JAGQDE010000021">
    <property type="protein sequence ID" value="MBQ0961016.1"/>
    <property type="molecule type" value="Genomic_DNA"/>
</dbReference>